<reference evidence="2 3" key="1">
    <citation type="submission" date="2020-08" db="EMBL/GenBank/DDBJ databases">
        <title>Genome public.</title>
        <authorList>
            <person name="Liu C."/>
            <person name="Sun Q."/>
        </authorList>
    </citation>
    <scope>NUCLEOTIDE SEQUENCE [LARGE SCALE GENOMIC DNA]</scope>
    <source>
        <strain evidence="2 3">27-44</strain>
    </source>
</reference>
<keyword evidence="3" id="KW-1185">Reference proteome</keyword>
<dbReference type="EMBL" id="JACOQE010000002">
    <property type="protein sequence ID" value="MBC5739712.1"/>
    <property type="molecule type" value="Genomic_DNA"/>
</dbReference>
<feature type="region of interest" description="Disordered" evidence="1">
    <location>
        <begin position="1"/>
        <end position="43"/>
    </location>
</feature>
<evidence type="ECO:0000256" key="1">
    <source>
        <dbReference type="SAM" id="MobiDB-lite"/>
    </source>
</evidence>
<sequence length="75" mass="8199">MTEDQVETQIIGGADAPTEVRLQDDTDQKENTDAADKTDEDYGTEESAYYDGATGEITAESGWTPVGDKIRIQIK</sequence>
<accession>A0ABR7HZP4</accession>
<protein>
    <submittedName>
        <fullName evidence="2">Uncharacterized protein</fullName>
    </submittedName>
</protein>
<name>A0ABR7HZP4_9FIRM</name>
<evidence type="ECO:0000313" key="3">
    <source>
        <dbReference type="Proteomes" id="UP000633936"/>
    </source>
</evidence>
<proteinExistence type="predicted"/>
<dbReference type="Proteomes" id="UP000633936">
    <property type="component" value="Unassembled WGS sequence"/>
</dbReference>
<feature type="compositionally biased region" description="Basic and acidic residues" evidence="1">
    <location>
        <begin position="21"/>
        <end position="37"/>
    </location>
</feature>
<organism evidence="2 3">
    <name type="scientific">Blautia intestinalis</name>
    <dbReference type="NCBI Taxonomy" id="2763028"/>
    <lineage>
        <taxon>Bacteria</taxon>
        <taxon>Bacillati</taxon>
        <taxon>Bacillota</taxon>
        <taxon>Clostridia</taxon>
        <taxon>Lachnospirales</taxon>
        <taxon>Lachnospiraceae</taxon>
        <taxon>Blautia</taxon>
    </lineage>
</organism>
<evidence type="ECO:0000313" key="2">
    <source>
        <dbReference type="EMBL" id="MBC5739712.1"/>
    </source>
</evidence>
<gene>
    <name evidence="2" type="ORF">H8Z79_04405</name>
</gene>
<comment type="caution">
    <text evidence="2">The sequence shown here is derived from an EMBL/GenBank/DDBJ whole genome shotgun (WGS) entry which is preliminary data.</text>
</comment>
<dbReference type="RefSeq" id="WP_118039441.1">
    <property type="nucleotide sequence ID" value="NZ_JACOQE010000002.1"/>
</dbReference>